<accession>A0A8T2U7P4</accession>
<evidence type="ECO:0000256" key="2">
    <source>
        <dbReference type="PROSITE-ProRule" id="PRU00708"/>
    </source>
</evidence>
<dbReference type="FunFam" id="1.25.40.10:FF:000242">
    <property type="entry name" value="Pentatricopeptide repeat-containing protein"/>
    <property type="match status" value="1"/>
</dbReference>
<dbReference type="InterPro" id="IPR002885">
    <property type="entry name" value="PPR_rpt"/>
</dbReference>
<dbReference type="Pfam" id="PF13041">
    <property type="entry name" value="PPR_2"/>
    <property type="match status" value="3"/>
</dbReference>
<dbReference type="GO" id="GO:0003723">
    <property type="term" value="F:RNA binding"/>
    <property type="evidence" value="ECO:0007669"/>
    <property type="project" value="InterPro"/>
</dbReference>
<evidence type="ECO:0000313" key="3">
    <source>
        <dbReference type="EMBL" id="KAH7428559.1"/>
    </source>
</evidence>
<feature type="repeat" description="PPR" evidence="2">
    <location>
        <begin position="342"/>
        <end position="376"/>
    </location>
</feature>
<comment type="caution">
    <text evidence="3">The sequence shown here is derived from an EMBL/GenBank/DDBJ whole genome shotgun (WGS) entry which is preliminary data.</text>
</comment>
<dbReference type="PANTHER" id="PTHR47926">
    <property type="entry name" value="PENTATRICOPEPTIDE REPEAT-CONTAINING PROTEIN"/>
    <property type="match status" value="1"/>
</dbReference>
<dbReference type="AlphaFoldDB" id="A0A8T2U7P4"/>
<dbReference type="Gene3D" id="1.25.40.10">
    <property type="entry name" value="Tetratricopeptide repeat domain"/>
    <property type="match status" value="4"/>
</dbReference>
<dbReference type="EMBL" id="CM035414">
    <property type="protein sequence ID" value="KAH7428559.1"/>
    <property type="molecule type" value="Genomic_DNA"/>
</dbReference>
<dbReference type="FunFam" id="1.25.40.10:FF:000285">
    <property type="entry name" value="Pentatricopeptide repeat-containing protein, chloroplastic"/>
    <property type="match status" value="1"/>
</dbReference>
<dbReference type="FunFam" id="1.25.40.10:FF:000031">
    <property type="entry name" value="Pentatricopeptide repeat-containing protein mitochondrial"/>
    <property type="match status" value="1"/>
</dbReference>
<dbReference type="Pfam" id="PF01535">
    <property type="entry name" value="PPR"/>
    <property type="match status" value="2"/>
</dbReference>
<name>A0A8T2U7P4_CERRI</name>
<organism evidence="3 4">
    <name type="scientific">Ceratopteris richardii</name>
    <name type="common">Triangle waterfern</name>
    <dbReference type="NCBI Taxonomy" id="49495"/>
    <lineage>
        <taxon>Eukaryota</taxon>
        <taxon>Viridiplantae</taxon>
        <taxon>Streptophyta</taxon>
        <taxon>Embryophyta</taxon>
        <taxon>Tracheophyta</taxon>
        <taxon>Polypodiopsida</taxon>
        <taxon>Polypodiidae</taxon>
        <taxon>Polypodiales</taxon>
        <taxon>Pteridineae</taxon>
        <taxon>Pteridaceae</taxon>
        <taxon>Parkerioideae</taxon>
        <taxon>Ceratopteris</taxon>
    </lineage>
</organism>
<dbReference type="GO" id="GO:0009451">
    <property type="term" value="P:RNA modification"/>
    <property type="evidence" value="ECO:0007669"/>
    <property type="project" value="InterPro"/>
</dbReference>
<protein>
    <recommendedName>
        <fullName evidence="5">Pentatricopeptide repeat-containing protein</fullName>
    </recommendedName>
</protein>
<proteinExistence type="predicted"/>
<dbReference type="OMA" id="IHEEYDQ"/>
<reference evidence="3" key="1">
    <citation type="submission" date="2021-08" db="EMBL/GenBank/DDBJ databases">
        <title>WGS assembly of Ceratopteris richardii.</title>
        <authorList>
            <person name="Marchant D.B."/>
            <person name="Chen G."/>
            <person name="Jenkins J."/>
            <person name="Shu S."/>
            <person name="Leebens-Mack J."/>
            <person name="Grimwood J."/>
            <person name="Schmutz J."/>
            <person name="Soltis P."/>
            <person name="Soltis D."/>
            <person name="Chen Z.-H."/>
        </authorList>
    </citation>
    <scope>NUCLEOTIDE SEQUENCE</scope>
    <source>
        <strain evidence="3">Whitten #5841</strain>
        <tissue evidence="3">Leaf</tissue>
    </source>
</reference>
<feature type="repeat" description="PPR" evidence="2">
    <location>
        <begin position="138"/>
        <end position="172"/>
    </location>
</feature>
<feature type="repeat" description="PPR" evidence="2">
    <location>
        <begin position="240"/>
        <end position="274"/>
    </location>
</feature>
<dbReference type="EMBL" id="CM035414">
    <property type="protein sequence ID" value="KAH7428561.1"/>
    <property type="molecule type" value="Genomic_DNA"/>
</dbReference>
<dbReference type="NCBIfam" id="TIGR00756">
    <property type="entry name" value="PPR"/>
    <property type="match status" value="3"/>
</dbReference>
<evidence type="ECO:0008006" key="5">
    <source>
        <dbReference type="Google" id="ProtNLM"/>
    </source>
</evidence>
<evidence type="ECO:0000313" key="4">
    <source>
        <dbReference type="Proteomes" id="UP000825935"/>
    </source>
</evidence>
<dbReference type="OrthoDB" id="509099at2759"/>
<dbReference type="Pfam" id="PF13812">
    <property type="entry name" value="PPR_3"/>
    <property type="match status" value="1"/>
</dbReference>
<evidence type="ECO:0000256" key="1">
    <source>
        <dbReference type="ARBA" id="ARBA00022737"/>
    </source>
</evidence>
<feature type="repeat" description="PPR" evidence="2">
    <location>
        <begin position="444"/>
        <end position="478"/>
    </location>
</feature>
<sequence>MGVIRERQIRAILYCLDNCNIIAHTPRSALTDRFTSHSLWIGSWVVSSFAANDLCEVTDEQSLSRSTESRFTAFITTLISTLKICSKTKDLQGGRKVHEYILKNGLLVPCLDALVILYVKCGALATARDLLCVHKSKSVSCWTALITGYTQHGHGREALYSFELMQHEGVSPDSLTFTSILKACGTVKAEVKGKQIHDKIVQQGLLDGDVKIGTAIVDMYAKCGNLIKAQHVLEELPSRNIVTWSALIAGYAEQGQGEKALSCFEMMKHEGIVPNAVTFVSALKACGSINAAEKGKQIHDEITRQGLLRNNHVLATALIDMYAKCGALKRAKRVLDELPSRNVINWSALIAAYAQQGQDEQALSSFERLQDEGLSPTSVTFASTLKSCGSLKAAEKGEKIHYEIERRGLLHNDHILGTAVIDMYAKCGVLSKAWTVLEELPYQCVSMWAALIGGFVQHDKGEQALHCFKLMQQKGISPNVATFSCILNACSHLGLVEDCFRHYSSMRCKHGIDPDFEHTTCMVDLFGRAGHIDRAVKLTMEMSFSDYPILWYALMSACHKWSNMNIGRWAFRHSVQLDAQDAGVCNLMANMYKANGVESYVDIDSCTDQ</sequence>
<keyword evidence="4" id="KW-1185">Reference proteome</keyword>
<gene>
    <name evidence="3" type="ORF">KP509_09G007000</name>
</gene>
<keyword evidence="1" id="KW-0677">Repeat</keyword>
<dbReference type="InterPro" id="IPR011990">
    <property type="entry name" value="TPR-like_helical_dom_sf"/>
</dbReference>
<dbReference type="InterPro" id="IPR046960">
    <property type="entry name" value="PPR_At4g14850-like_plant"/>
</dbReference>
<dbReference type="PROSITE" id="PS51375">
    <property type="entry name" value="PPR"/>
    <property type="match status" value="4"/>
</dbReference>
<dbReference type="Proteomes" id="UP000825935">
    <property type="component" value="Chromosome 9"/>
</dbReference>